<dbReference type="InterPro" id="IPR050583">
    <property type="entry name" value="Mycobacterial_A85_antigen"/>
</dbReference>
<dbReference type="SUPFAM" id="SSF53474">
    <property type="entry name" value="alpha/beta-Hydrolases"/>
    <property type="match status" value="1"/>
</dbReference>
<protein>
    <recommendedName>
        <fullName evidence="3">Secreted protein</fullName>
    </recommendedName>
</protein>
<dbReference type="Pfam" id="PF00756">
    <property type="entry name" value="Esterase"/>
    <property type="match status" value="1"/>
</dbReference>
<accession>A0A0K8PEY0</accession>
<evidence type="ECO:0008006" key="3">
    <source>
        <dbReference type="Google" id="ProtNLM"/>
    </source>
</evidence>
<name>A0A0K8PEY0_STRAJ</name>
<evidence type="ECO:0000313" key="2">
    <source>
        <dbReference type="Proteomes" id="UP000053859"/>
    </source>
</evidence>
<reference evidence="1" key="1">
    <citation type="journal article" date="2015" name="Genome Announc.">
        <title>Draft Genome Sequence of Thiostrepton-Producing Streptomyces azureus ATCC 14921.</title>
        <authorList>
            <person name="Sakihara K."/>
            <person name="Maeda J."/>
            <person name="Tashiro K."/>
            <person name="Fujino Y."/>
            <person name="Kuhara S."/>
            <person name="Ohshima T."/>
            <person name="Ogata S."/>
            <person name="Doi K."/>
        </authorList>
    </citation>
    <scope>NUCLEOTIDE SEQUENCE [LARGE SCALE GENOMIC DNA]</scope>
    <source>
        <strain evidence="1">ATCC14921</strain>
    </source>
</reference>
<dbReference type="GO" id="GO:0016747">
    <property type="term" value="F:acyltransferase activity, transferring groups other than amino-acyl groups"/>
    <property type="evidence" value="ECO:0007669"/>
    <property type="project" value="TreeGrafter"/>
</dbReference>
<dbReference type="PANTHER" id="PTHR48098:SF1">
    <property type="entry name" value="DIACYLGLYCEROL ACYLTRANSFERASE_MYCOLYLTRANSFERASE AG85A"/>
    <property type="match status" value="1"/>
</dbReference>
<dbReference type="Proteomes" id="UP000053859">
    <property type="component" value="Unassembled WGS sequence"/>
</dbReference>
<evidence type="ECO:0000313" key="1">
    <source>
        <dbReference type="EMBL" id="GAP45949.1"/>
    </source>
</evidence>
<dbReference type="InterPro" id="IPR000801">
    <property type="entry name" value="Esterase-like"/>
</dbReference>
<gene>
    <name evidence="1" type="ORF">SAZU_0679</name>
</gene>
<dbReference type="RefSeq" id="WP_059414800.1">
    <property type="nucleotide sequence ID" value="NZ_DF968199.1"/>
</dbReference>
<dbReference type="PATRIC" id="fig|146537.3.peg.713"/>
<keyword evidence="2" id="KW-1185">Reference proteome</keyword>
<dbReference type="PANTHER" id="PTHR48098">
    <property type="entry name" value="ENTEROCHELIN ESTERASE-RELATED"/>
    <property type="match status" value="1"/>
</dbReference>
<proteinExistence type="predicted"/>
<dbReference type="AlphaFoldDB" id="A0A0K8PEY0"/>
<sequence>MRSAHTLFTGRARLTGLSLLACLLLLTPLYGTGTAAATSGPDHPSRSADTGAWITGISTLDERTLDLTVRSRAMGSSVPVRVILPRGWYSERRRTFPVVYMLHGGEDDYTSWTRETDVEALAENSGALVVMPDGGKNGYYSDWYVGTPRWETFHTSELVRLMERSFRANSSRAVIGLSMGGFGALNYTARHPGMFRYVASMSSYVDLNDPLVRFLLDLSSRVEGTDLHDVWGDPKEHDDIWQSHNPSARPRAFLGTKVHLSSGNGTPGPLDGGNPFVVTLVGALAEVALPASLSKFAESLRSVGVDVTTDLYEPGTHSWPYWERELHRIWPTVMEELNGSRGAWAEQ</sequence>
<dbReference type="Gene3D" id="3.40.50.1820">
    <property type="entry name" value="alpha/beta hydrolase"/>
    <property type="match status" value="1"/>
</dbReference>
<organism evidence="1 2">
    <name type="scientific">Streptomyces azureus</name>
    <dbReference type="NCBI Taxonomy" id="146537"/>
    <lineage>
        <taxon>Bacteria</taxon>
        <taxon>Bacillati</taxon>
        <taxon>Actinomycetota</taxon>
        <taxon>Actinomycetes</taxon>
        <taxon>Kitasatosporales</taxon>
        <taxon>Streptomycetaceae</taxon>
        <taxon>Streptomyces</taxon>
    </lineage>
</organism>
<dbReference type="EMBL" id="DF968199">
    <property type="protein sequence ID" value="GAP45949.1"/>
    <property type="molecule type" value="Genomic_DNA"/>
</dbReference>
<dbReference type="OrthoDB" id="4527292at2"/>
<dbReference type="InterPro" id="IPR029058">
    <property type="entry name" value="AB_hydrolase_fold"/>
</dbReference>